<feature type="chain" id="PRO_5047138665" description="Peptidase M14 carboxypeptidase A domain-containing protein" evidence="1">
    <location>
        <begin position="24"/>
        <end position="587"/>
    </location>
</feature>
<protein>
    <recommendedName>
        <fullName evidence="4">Peptidase M14 carboxypeptidase A domain-containing protein</fullName>
    </recommendedName>
</protein>
<sequence>MKPNTRLYLSVTFVLCFHTFAFSQNESPDFVTKFEKSDALETVTYQEGIHYYRELSRHFSTIKMMEMGKTDSGKPLHLVLFSAEGDFDIQSNRTKNKTILLINNAIHPGESDGVDASMMFLRDVAQKKILATAINDVLLAIIPFYNIGGVLNRNSTTRVNQNGPREYGFRGNARNYDLNRDFIKNDTRNARSFTQIFHYLDPDLFIDTHVSNGADYQYIMTLDYPQQDKLGGGLKDFQSVQLLPFLFTYMNDHKFEMTPYVNVFGRTPDPGFQQFADWPRYSSGYAALFHTIGFMTETHMLKPYRQRVMSTYTFMQAAVTALHRFGDQLVKLRQATRLAVKNQNQFPVQWAIDTAHFEMLDFKGYEGSYIKSKITDQKRLYYDRTKPFSKKIKFYNKYRPAIVVDKPQYYVIPKGWHHVINLLQLNGVQMDTLKKDSVIQVGAYHIKDYKTSQNAYEGHYFHYDIQLESKNEEIAFKQGDYLIPVDQAVNRYIIETLEPQGVDSYFKWNFFDPILQIKEGFSAYVFEDLAEEILEEDPELAAAFTSKKRSDQKFRENRMAQLYYIYQRSKYFESAYLRYPIYRINTD</sequence>
<dbReference type="RefSeq" id="WP_346756438.1">
    <property type="nucleotide sequence ID" value="NZ_JAUJEB010000001.1"/>
</dbReference>
<reference evidence="2" key="1">
    <citation type="submission" date="2023-06" db="EMBL/GenBank/DDBJ databases">
        <title>Genomic of Agaribacillus aureum.</title>
        <authorList>
            <person name="Wang G."/>
        </authorList>
    </citation>
    <scope>NUCLEOTIDE SEQUENCE</scope>
    <source>
        <strain evidence="2">BMA12</strain>
    </source>
</reference>
<evidence type="ECO:0000256" key="1">
    <source>
        <dbReference type="SAM" id="SignalP"/>
    </source>
</evidence>
<name>A0ABT8L037_9BACT</name>
<feature type="signal peptide" evidence="1">
    <location>
        <begin position="1"/>
        <end position="23"/>
    </location>
</feature>
<dbReference type="Gene3D" id="3.40.630.10">
    <property type="entry name" value="Zn peptidases"/>
    <property type="match status" value="1"/>
</dbReference>
<keyword evidence="3" id="KW-1185">Reference proteome</keyword>
<evidence type="ECO:0008006" key="4">
    <source>
        <dbReference type="Google" id="ProtNLM"/>
    </source>
</evidence>
<comment type="caution">
    <text evidence="2">The sequence shown here is derived from an EMBL/GenBank/DDBJ whole genome shotgun (WGS) entry which is preliminary data.</text>
</comment>
<gene>
    <name evidence="2" type="ORF">QQ020_03545</name>
</gene>
<accession>A0ABT8L037</accession>
<evidence type="ECO:0000313" key="3">
    <source>
        <dbReference type="Proteomes" id="UP001172083"/>
    </source>
</evidence>
<proteinExistence type="predicted"/>
<dbReference type="SUPFAM" id="SSF53187">
    <property type="entry name" value="Zn-dependent exopeptidases"/>
    <property type="match status" value="1"/>
</dbReference>
<organism evidence="2 3">
    <name type="scientific">Agaribacillus aureus</name>
    <dbReference type="NCBI Taxonomy" id="3051825"/>
    <lineage>
        <taxon>Bacteria</taxon>
        <taxon>Pseudomonadati</taxon>
        <taxon>Bacteroidota</taxon>
        <taxon>Cytophagia</taxon>
        <taxon>Cytophagales</taxon>
        <taxon>Splendidivirgaceae</taxon>
        <taxon>Agaribacillus</taxon>
    </lineage>
</organism>
<evidence type="ECO:0000313" key="2">
    <source>
        <dbReference type="EMBL" id="MDN5211102.1"/>
    </source>
</evidence>
<dbReference type="Proteomes" id="UP001172083">
    <property type="component" value="Unassembled WGS sequence"/>
</dbReference>
<dbReference type="EMBL" id="JAUJEB010000001">
    <property type="protein sequence ID" value="MDN5211102.1"/>
    <property type="molecule type" value="Genomic_DNA"/>
</dbReference>
<keyword evidence="1" id="KW-0732">Signal</keyword>